<accession>A0A2A5J0N9</accession>
<sequence>MQIKKKKEFRVLDSGLEDMIRTDVVHFSHDQLIQLKIHHSASSRRQGVALRSENGFMLEGSDKVATVILWADEACVEHTIKCFEGTVNLFNVWEEERMLGYHDRLSGMRIEKSQTGFIYHCHDGYSKDKDVSMIFSISLLS</sequence>
<protein>
    <submittedName>
        <fullName evidence="1">Uncharacterized protein</fullName>
    </submittedName>
</protein>
<gene>
    <name evidence="1" type="ORF">CEY02_01905</name>
</gene>
<proteinExistence type="predicted"/>
<dbReference type="OrthoDB" id="2860511at2"/>
<organism evidence="1 2">
    <name type="scientific">Bacillus pumilus</name>
    <name type="common">Bacillus mesentericus</name>
    <dbReference type="NCBI Taxonomy" id="1408"/>
    <lineage>
        <taxon>Bacteria</taxon>
        <taxon>Bacillati</taxon>
        <taxon>Bacillota</taxon>
        <taxon>Bacilli</taxon>
        <taxon>Bacillales</taxon>
        <taxon>Bacillaceae</taxon>
        <taxon>Bacillus</taxon>
    </lineage>
</organism>
<dbReference type="AlphaFoldDB" id="A0A2A5J0N9"/>
<dbReference type="EMBL" id="NKHG01000012">
    <property type="protein sequence ID" value="PCK23154.1"/>
    <property type="molecule type" value="Genomic_DNA"/>
</dbReference>
<evidence type="ECO:0000313" key="1">
    <source>
        <dbReference type="EMBL" id="PCK23154.1"/>
    </source>
</evidence>
<reference evidence="1 2" key="1">
    <citation type="submission" date="2017-06" db="EMBL/GenBank/DDBJ databases">
        <title>Draft Genome Sequence of Bacillus sp Strain 36R Isolated from saline sediment at Atanasia, Sonora, Mexico.</title>
        <authorList>
            <person name="Sanchez Diaz R."/>
            <person name="Quiroz Macias M.E."/>
            <person name="Ibarra Gamez J.C."/>
            <person name="Enciso Ibarra J."/>
            <person name="Gomez Gil B."/>
            <person name="Galaviz Silva L."/>
        </authorList>
    </citation>
    <scope>NUCLEOTIDE SEQUENCE [LARGE SCALE GENOMIC DNA]</scope>
    <source>
        <strain evidence="1 2">36R_ATNSAL</strain>
    </source>
</reference>
<name>A0A2A5J0N9_BACPU</name>
<dbReference type="Proteomes" id="UP000228754">
    <property type="component" value="Unassembled WGS sequence"/>
</dbReference>
<evidence type="ECO:0000313" key="2">
    <source>
        <dbReference type="Proteomes" id="UP000228754"/>
    </source>
</evidence>
<comment type="caution">
    <text evidence="1">The sequence shown here is derived from an EMBL/GenBank/DDBJ whole genome shotgun (WGS) entry which is preliminary data.</text>
</comment>